<dbReference type="EMBL" id="BQKI01000002">
    <property type="protein sequence ID" value="GJM88516.1"/>
    <property type="molecule type" value="Genomic_DNA"/>
</dbReference>
<dbReference type="SUPFAM" id="SSF103473">
    <property type="entry name" value="MFS general substrate transporter"/>
    <property type="match status" value="1"/>
</dbReference>
<dbReference type="InterPro" id="IPR020846">
    <property type="entry name" value="MFS_dom"/>
</dbReference>
<name>A0AAV5BQ02_ELECO</name>
<organism evidence="9 10">
    <name type="scientific">Eleusine coracana subsp. coracana</name>
    <dbReference type="NCBI Taxonomy" id="191504"/>
    <lineage>
        <taxon>Eukaryota</taxon>
        <taxon>Viridiplantae</taxon>
        <taxon>Streptophyta</taxon>
        <taxon>Embryophyta</taxon>
        <taxon>Tracheophyta</taxon>
        <taxon>Spermatophyta</taxon>
        <taxon>Magnoliopsida</taxon>
        <taxon>Liliopsida</taxon>
        <taxon>Poales</taxon>
        <taxon>Poaceae</taxon>
        <taxon>PACMAD clade</taxon>
        <taxon>Chloridoideae</taxon>
        <taxon>Cynodonteae</taxon>
        <taxon>Eleusininae</taxon>
        <taxon>Eleusine</taxon>
    </lineage>
</organism>
<feature type="transmembrane region" description="Helical" evidence="7">
    <location>
        <begin position="32"/>
        <end position="54"/>
    </location>
</feature>
<feature type="transmembrane region" description="Helical" evidence="7">
    <location>
        <begin position="7"/>
        <end position="26"/>
    </location>
</feature>
<keyword evidence="6 7" id="KW-0472">Membrane</keyword>
<feature type="domain" description="Major facilitator superfamily (MFS) profile" evidence="8">
    <location>
        <begin position="1"/>
        <end position="125"/>
    </location>
</feature>
<reference evidence="9" key="1">
    <citation type="journal article" date="2018" name="DNA Res.">
        <title>Multiple hybrid de novo genome assembly of finger millet, an orphan allotetraploid crop.</title>
        <authorList>
            <person name="Hatakeyama M."/>
            <person name="Aluri S."/>
            <person name="Balachadran M.T."/>
            <person name="Sivarajan S.R."/>
            <person name="Patrignani A."/>
            <person name="Gruter S."/>
            <person name="Poveda L."/>
            <person name="Shimizu-Inatsugi R."/>
            <person name="Baeten J."/>
            <person name="Francoijs K.J."/>
            <person name="Nataraja K.N."/>
            <person name="Reddy Y.A.N."/>
            <person name="Phadnis S."/>
            <person name="Ravikumar R.L."/>
            <person name="Schlapbach R."/>
            <person name="Sreeman S.M."/>
            <person name="Shimizu K.K."/>
        </authorList>
    </citation>
    <scope>NUCLEOTIDE SEQUENCE</scope>
</reference>
<reference evidence="9" key="2">
    <citation type="submission" date="2021-12" db="EMBL/GenBank/DDBJ databases">
        <title>Resequencing data analysis of finger millet.</title>
        <authorList>
            <person name="Hatakeyama M."/>
            <person name="Aluri S."/>
            <person name="Balachadran M.T."/>
            <person name="Sivarajan S.R."/>
            <person name="Poveda L."/>
            <person name="Shimizu-Inatsugi R."/>
            <person name="Schlapbach R."/>
            <person name="Sreeman S.M."/>
            <person name="Shimizu K.K."/>
        </authorList>
    </citation>
    <scope>NUCLEOTIDE SEQUENCE</scope>
</reference>
<dbReference type="Proteomes" id="UP001054889">
    <property type="component" value="Unassembled WGS sequence"/>
</dbReference>
<evidence type="ECO:0000313" key="10">
    <source>
        <dbReference type="Proteomes" id="UP001054889"/>
    </source>
</evidence>
<dbReference type="InterPro" id="IPR036259">
    <property type="entry name" value="MFS_trans_sf"/>
</dbReference>
<dbReference type="PANTHER" id="PTHR23500">
    <property type="entry name" value="SOLUTE CARRIER FAMILY 2, FACILITATED GLUCOSE TRANSPORTER"/>
    <property type="match status" value="1"/>
</dbReference>
<dbReference type="Pfam" id="PF00083">
    <property type="entry name" value="Sugar_tr"/>
    <property type="match status" value="2"/>
</dbReference>
<dbReference type="PANTHER" id="PTHR23500:SF357">
    <property type="entry name" value="IP12678P"/>
    <property type="match status" value="1"/>
</dbReference>
<keyword evidence="3" id="KW-0813">Transport</keyword>
<dbReference type="PROSITE" id="PS50850">
    <property type="entry name" value="MFS"/>
    <property type="match status" value="1"/>
</dbReference>
<dbReference type="GO" id="GO:0015144">
    <property type="term" value="F:carbohydrate transmembrane transporter activity"/>
    <property type="evidence" value="ECO:0007669"/>
    <property type="project" value="InterPro"/>
</dbReference>
<evidence type="ECO:0000256" key="6">
    <source>
        <dbReference type="ARBA" id="ARBA00023136"/>
    </source>
</evidence>
<accession>A0AAV5BQ02</accession>
<comment type="subcellular location">
    <subcellularLocation>
        <location evidence="1">Membrane</location>
        <topology evidence="1">Multi-pass membrane protein</topology>
    </subcellularLocation>
</comment>
<dbReference type="GO" id="GO:0016020">
    <property type="term" value="C:membrane"/>
    <property type="evidence" value="ECO:0007669"/>
    <property type="project" value="UniProtKB-SubCell"/>
</dbReference>
<dbReference type="Gene3D" id="1.20.1250.20">
    <property type="entry name" value="MFS general substrate transporter like domains"/>
    <property type="match status" value="2"/>
</dbReference>
<evidence type="ECO:0000256" key="7">
    <source>
        <dbReference type="SAM" id="Phobius"/>
    </source>
</evidence>
<sequence length="133" mass="14920">MQTFQQLARINVIMFYALVFFTILGFKVDTSLYSAVITGAVNALLTLVSVYTGPISWLIPSETFPLETRSAGQSVTVYANLLVTFIIGQSFLLILCRLKHAIFTFFSAWVVVMSLFVLFFPSETKNMPIEEMA</sequence>
<dbReference type="InterPro" id="IPR045262">
    <property type="entry name" value="STP/PLT_plant"/>
</dbReference>
<keyword evidence="10" id="KW-1185">Reference proteome</keyword>
<evidence type="ECO:0000256" key="3">
    <source>
        <dbReference type="ARBA" id="ARBA00022448"/>
    </source>
</evidence>
<comment type="similarity">
    <text evidence="2">Belongs to the major facilitator superfamily. Sugar transporter (TC 2.A.1.1) family.</text>
</comment>
<feature type="transmembrane region" description="Helical" evidence="7">
    <location>
        <begin position="75"/>
        <end position="95"/>
    </location>
</feature>
<protein>
    <recommendedName>
        <fullName evidence="8">Major facilitator superfamily (MFS) profile domain-containing protein</fullName>
    </recommendedName>
</protein>
<evidence type="ECO:0000256" key="2">
    <source>
        <dbReference type="ARBA" id="ARBA00010992"/>
    </source>
</evidence>
<feature type="transmembrane region" description="Helical" evidence="7">
    <location>
        <begin position="101"/>
        <end position="120"/>
    </location>
</feature>
<evidence type="ECO:0000256" key="5">
    <source>
        <dbReference type="ARBA" id="ARBA00022989"/>
    </source>
</evidence>
<evidence type="ECO:0000256" key="1">
    <source>
        <dbReference type="ARBA" id="ARBA00004141"/>
    </source>
</evidence>
<proteinExistence type="inferred from homology"/>
<evidence type="ECO:0000313" key="9">
    <source>
        <dbReference type="EMBL" id="GJM88516.1"/>
    </source>
</evidence>
<evidence type="ECO:0000256" key="4">
    <source>
        <dbReference type="ARBA" id="ARBA00022692"/>
    </source>
</evidence>
<comment type="caution">
    <text evidence="9">The sequence shown here is derived from an EMBL/GenBank/DDBJ whole genome shotgun (WGS) entry which is preliminary data.</text>
</comment>
<keyword evidence="4 7" id="KW-0812">Transmembrane</keyword>
<keyword evidence="5 7" id="KW-1133">Transmembrane helix</keyword>
<dbReference type="AlphaFoldDB" id="A0AAV5BQ02"/>
<gene>
    <name evidence="9" type="primary">ga04588</name>
    <name evidence="9" type="ORF">PR202_ga04588</name>
</gene>
<dbReference type="InterPro" id="IPR005828">
    <property type="entry name" value="MFS_sugar_transport-like"/>
</dbReference>
<evidence type="ECO:0000259" key="8">
    <source>
        <dbReference type="PROSITE" id="PS50850"/>
    </source>
</evidence>